<evidence type="ECO:0008006" key="6">
    <source>
        <dbReference type="Google" id="ProtNLM"/>
    </source>
</evidence>
<sequence length="258" mass="27682">MPRFTGLALLAASAITCSSFAPTTTGFQLGSGGRVMWENNCDFTGNDYRSLRGIPAMCGDVCADDSTCTHWSWTNYNSGTCWLKKGARSAKVSKWATNCGYVTSRNVRVQTQGIQASAIVASSSGLSSSEMSEMLSRINNYRVQNGLGALTMDNRLTVAAALHSQDQASHCEMTHTGSDGSRLGDRIKAQGYSFAMAAENVAAGQTSVEQVMTSWWNSPGHRANILAKDATNVGFAKVINGGCDSYDTYWTQDFGRQG</sequence>
<dbReference type="VEuPathDB" id="FungiDB:KRP23_10466"/>
<organism evidence="4 5">
    <name type="scientific">Phytophthora ramorum</name>
    <name type="common">Sudden oak death agent</name>
    <dbReference type="NCBI Taxonomy" id="164328"/>
    <lineage>
        <taxon>Eukaryota</taxon>
        <taxon>Sar</taxon>
        <taxon>Stramenopiles</taxon>
        <taxon>Oomycota</taxon>
        <taxon>Peronosporomycetes</taxon>
        <taxon>Peronosporales</taxon>
        <taxon>Peronosporaceae</taxon>
        <taxon>Phytophthora</taxon>
    </lineage>
</organism>
<evidence type="ECO:0000259" key="3">
    <source>
        <dbReference type="Pfam" id="PF14295"/>
    </source>
</evidence>
<dbReference type="AlphaFoldDB" id="H3GT31"/>
<evidence type="ECO:0000256" key="1">
    <source>
        <dbReference type="SAM" id="SignalP"/>
    </source>
</evidence>
<dbReference type="SUPFAM" id="SSF55797">
    <property type="entry name" value="PR-1-like"/>
    <property type="match status" value="1"/>
</dbReference>
<dbReference type="GeneID" id="94216643"/>
<dbReference type="RefSeq" id="XP_067741214.1">
    <property type="nucleotide sequence ID" value="XM_067880920.1"/>
</dbReference>
<evidence type="ECO:0000259" key="2">
    <source>
        <dbReference type="Pfam" id="PF00188"/>
    </source>
</evidence>
<keyword evidence="5" id="KW-1185">Reference proteome</keyword>
<dbReference type="EMBL" id="DS566044">
    <property type="status" value="NOT_ANNOTATED_CDS"/>
    <property type="molecule type" value="Genomic_DNA"/>
</dbReference>
<dbReference type="eggNOG" id="ENOG502QUKP">
    <property type="taxonomic scope" value="Eukaryota"/>
</dbReference>
<dbReference type="Gene3D" id="3.40.33.10">
    <property type="entry name" value="CAP"/>
    <property type="match status" value="1"/>
</dbReference>
<proteinExistence type="predicted"/>
<feature type="domain" description="Apple" evidence="3">
    <location>
        <begin position="42"/>
        <end position="84"/>
    </location>
</feature>
<dbReference type="Pfam" id="PF00188">
    <property type="entry name" value="CAP"/>
    <property type="match status" value="1"/>
</dbReference>
<dbReference type="VEuPathDB" id="FungiDB:KRP22_13270"/>
<protein>
    <recommendedName>
        <fullName evidence="6">SCP domain-containing protein</fullName>
    </recommendedName>
</protein>
<dbReference type="Gene3D" id="3.50.4.10">
    <property type="entry name" value="Hepatocyte Growth Factor"/>
    <property type="match status" value="1"/>
</dbReference>
<dbReference type="OMA" id="MWENNCN"/>
<dbReference type="InterPro" id="IPR003609">
    <property type="entry name" value="Pan_app"/>
</dbReference>
<reference evidence="5" key="1">
    <citation type="journal article" date="2006" name="Science">
        <title>Phytophthora genome sequences uncover evolutionary origins and mechanisms of pathogenesis.</title>
        <authorList>
            <person name="Tyler B.M."/>
            <person name="Tripathy S."/>
            <person name="Zhang X."/>
            <person name="Dehal P."/>
            <person name="Jiang R.H."/>
            <person name="Aerts A."/>
            <person name="Arredondo F.D."/>
            <person name="Baxter L."/>
            <person name="Bensasson D."/>
            <person name="Beynon J.L."/>
            <person name="Chapman J."/>
            <person name="Damasceno C.M."/>
            <person name="Dorrance A.E."/>
            <person name="Dou D."/>
            <person name="Dickerman A.W."/>
            <person name="Dubchak I.L."/>
            <person name="Garbelotto M."/>
            <person name="Gijzen M."/>
            <person name="Gordon S.G."/>
            <person name="Govers F."/>
            <person name="Grunwald N.J."/>
            <person name="Huang W."/>
            <person name="Ivors K.L."/>
            <person name="Jones R.W."/>
            <person name="Kamoun S."/>
            <person name="Krampis K."/>
            <person name="Lamour K.H."/>
            <person name="Lee M.K."/>
            <person name="McDonald W.H."/>
            <person name="Medina M."/>
            <person name="Meijer H.J."/>
            <person name="Nordberg E.K."/>
            <person name="Maclean D.J."/>
            <person name="Ospina-Giraldo M.D."/>
            <person name="Morris P.F."/>
            <person name="Phuntumart V."/>
            <person name="Putnam N.H."/>
            <person name="Rash S."/>
            <person name="Rose J.K."/>
            <person name="Sakihama Y."/>
            <person name="Salamov A.A."/>
            <person name="Savidor A."/>
            <person name="Scheuring C.F."/>
            <person name="Smith B.M."/>
            <person name="Sobral B.W."/>
            <person name="Terry A."/>
            <person name="Torto-Alalibo T.A."/>
            <person name="Win J."/>
            <person name="Xu Z."/>
            <person name="Zhang H."/>
            <person name="Grigoriev I.V."/>
            <person name="Rokhsar D.S."/>
            <person name="Boore J.L."/>
        </authorList>
    </citation>
    <scope>NUCLEOTIDE SEQUENCE [LARGE SCALE GENOMIC DNA]</scope>
    <source>
        <strain evidence="5">Pr102</strain>
    </source>
</reference>
<dbReference type="InterPro" id="IPR035940">
    <property type="entry name" value="CAP_sf"/>
</dbReference>
<dbReference type="STRING" id="164328.H3GT31"/>
<feature type="chain" id="PRO_5003585989" description="SCP domain-containing protein" evidence="1">
    <location>
        <begin position="27"/>
        <end position="258"/>
    </location>
</feature>
<dbReference type="CDD" id="cd05379">
    <property type="entry name" value="CAP_bacterial"/>
    <property type="match status" value="1"/>
</dbReference>
<dbReference type="Proteomes" id="UP000005238">
    <property type="component" value="Unassembled WGS sequence"/>
</dbReference>
<dbReference type="Pfam" id="PF14295">
    <property type="entry name" value="PAN_4"/>
    <property type="match status" value="1"/>
</dbReference>
<accession>H3GT31</accession>
<name>H3GT31_PHYRM</name>
<keyword evidence="1" id="KW-0732">Signal</keyword>
<feature type="domain" description="SCP" evidence="2">
    <location>
        <begin position="135"/>
        <end position="254"/>
    </location>
</feature>
<dbReference type="InParanoid" id="H3GT31"/>
<dbReference type="EnsemblProtists" id="Phyra80241">
    <property type="protein sequence ID" value="Phyra80241"/>
    <property type="gene ID" value="Phyra80241"/>
</dbReference>
<evidence type="ECO:0000313" key="5">
    <source>
        <dbReference type="Proteomes" id="UP000005238"/>
    </source>
</evidence>
<reference evidence="4" key="2">
    <citation type="submission" date="2015-06" db="UniProtKB">
        <authorList>
            <consortium name="EnsemblProtists"/>
        </authorList>
    </citation>
    <scope>IDENTIFICATION</scope>
    <source>
        <strain evidence="4">Pr102</strain>
    </source>
</reference>
<dbReference type="PANTHER" id="PTHR31157:SF1">
    <property type="entry name" value="SCP DOMAIN-CONTAINING PROTEIN"/>
    <property type="match status" value="1"/>
</dbReference>
<dbReference type="HOGENOM" id="CLU_084629_0_0_1"/>
<dbReference type="InterPro" id="IPR014044">
    <property type="entry name" value="CAP_dom"/>
</dbReference>
<dbReference type="OrthoDB" id="568194at2759"/>
<dbReference type="PANTHER" id="PTHR31157">
    <property type="entry name" value="SCP DOMAIN-CONTAINING PROTEIN"/>
    <property type="match status" value="1"/>
</dbReference>
<feature type="signal peptide" evidence="1">
    <location>
        <begin position="1"/>
        <end position="26"/>
    </location>
</feature>
<evidence type="ECO:0000313" key="4">
    <source>
        <dbReference type="EnsemblProtists" id="Phyra80241"/>
    </source>
</evidence>